<protein>
    <submittedName>
        <fullName evidence="1">Excisionase</fullName>
    </submittedName>
</protein>
<dbReference type="EMBL" id="QRIM01000016">
    <property type="protein sequence ID" value="RHG58988.1"/>
    <property type="molecule type" value="Genomic_DNA"/>
</dbReference>
<comment type="caution">
    <text evidence="1">The sequence shown here is derived from an EMBL/GenBank/DDBJ whole genome shotgun (WGS) entry which is preliminary data.</text>
</comment>
<sequence>MKMAEYTLMNKNRPVVSFRYDRDIHAVVKIVDVHDLRYAPVALADSKGIVTRRALNDWWRRRAIPASRHQIQQLLDSLNLNSTLELVEENFGLSLSDRYWINDSKNPLKWEDVNFFDNDFTDDLGMLTLGQESSGNPNLMSPNSTLGGDLNKKWKIVNGKRILVKGGTGSTRQEVLNEVVATALYNRLLSRNDYVPYFLFEEKGRIYSACENMLGQDEELVTAYDVLSTRKKPNSMSDYDFLVDTYKSLGLKNIEEGLAKMFTCDYILANQDRHWRNFGVIRNVETLEFTRLAPIFDNGTSLWCHAYNILAEDSYIAKPFGPKGMAPDKQLSLFRNYSWFDRDKLVGFPLEAKEILSHGNDGIQARLDVIESRIERNIGSVQRHIEKLAVGQKEPLHVKRDKVLQIPRMNDSVSRTERER</sequence>
<reference evidence="1 2" key="1">
    <citation type="submission" date="2018-08" db="EMBL/GenBank/DDBJ databases">
        <title>A genome reference for cultivated species of the human gut microbiota.</title>
        <authorList>
            <person name="Zou Y."/>
            <person name="Xue W."/>
            <person name="Luo G."/>
        </authorList>
    </citation>
    <scope>NUCLEOTIDE SEQUENCE [LARGE SCALE GENOMIC DNA]</scope>
    <source>
        <strain evidence="1 2">AM22-12LB</strain>
    </source>
</reference>
<dbReference type="AlphaFoldDB" id="A0A3R6DXJ2"/>
<evidence type="ECO:0000313" key="1">
    <source>
        <dbReference type="EMBL" id="RHG58988.1"/>
    </source>
</evidence>
<dbReference type="RefSeq" id="WP_118218972.1">
    <property type="nucleotide sequence ID" value="NZ_QRIM01000016.1"/>
</dbReference>
<name>A0A3R6DXJ2_9FIRM</name>
<organism evidence="1 2">
    <name type="scientific">Coprococcus comes</name>
    <dbReference type="NCBI Taxonomy" id="410072"/>
    <lineage>
        <taxon>Bacteria</taxon>
        <taxon>Bacillati</taxon>
        <taxon>Bacillota</taxon>
        <taxon>Clostridia</taxon>
        <taxon>Lachnospirales</taxon>
        <taxon>Lachnospiraceae</taxon>
        <taxon>Coprococcus</taxon>
    </lineage>
</organism>
<dbReference type="Gene3D" id="1.10.1070.20">
    <property type="match status" value="1"/>
</dbReference>
<gene>
    <name evidence="1" type="ORF">DW252_12860</name>
</gene>
<proteinExistence type="predicted"/>
<dbReference type="Proteomes" id="UP000286595">
    <property type="component" value="Unassembled WGS sequence"/>
</dbReference>
<accession>A0A3R6DXJ2</accession>
<evidence type="ECO:0000313" key="2">
    <source>
        <dbReference type="Proteomes" id="UP000286595"/>
    </source>
</evidence>